<gene>
    <name evidence="1" type="ORF">JTE90_004740</name>
</gene>
<comment type="caution">
    <text evidence="1">The sequence shown here is derived from an EMBL/GenBank/DDBJ whole genome shotgun (WGS) entry which is preliminary data.</text>
</comment>
<sequence length="108" mass="12106">MCSKILNSGWGTRNVLKKKQESFRKMLFPADLWVAFHQGGCRIYFEACCRKNTAGAPEECPRCGVNDPCSATCQQAQVKIPPYEVQDGTFPALLILKKIAVDVLCYLF</sequence>
<dbReference type="Proteomes" id="UP000827092">
    <property type="component" value="Unassembled WGS sequence"/>
</dbReference>
<dbReference type="AlphaFoldDB" id="A0AAV6TVT5"/>
<proteinExistence type="predicted"/>
<protein>
    <submittedName>
        <fullName evidence="1">Uncharacterized protein</fullName>
    </submittedName>
</protein>
<accession>A0AAV6TVT5</accession>
<evidence type="ECO:0000313" key="2">
    <source>
        <dbReference type="Proteomes" id="UP000827092"/>
    </source>
</evidence>
<organism evidence="1 2">
    <name type="scientific">Oedothorax gibbosus</name>
    <dbReference type="NCBI Taxonomy" id="931172"/>
    <lineage>
        <taxon>Eukaryota</taxon>
        <taxon>Metazoa</taxon>
        <taxon>Ecdysozoa</taxon>
        <taxon>Arthropoda</taxon>
        <taxon>Chelicerata</taxon>
        <taxon>Arachnida</taxon>
        <taxon>Araneae</taxon>
        <taxon>Araneomorphae</taxon>
        <taxon>Entelegynae</taxon>
        <taxon>Araneoidea</taxon>
        <taxon>Linyphiidae</taxon>
        <taxon>Erigoninae</taxon>
        <taxon>Oedothorax</taxon>
    </lineage>
</organism>
<dbReference type="EMBL" id="JAFNEN010000911">
    <property type="protein sequence ID" value="KAG8176202.1"/>
    <property type="molecule type" value="Genomic_DNA"/>
</dbReference>
<reference evidence="1 2" key="1">
    <citation type="journal article" date="2022" name="Nat. Ecol. Evol.">
        <title>A masculinizing supergene underlies an exaggerated male reproductive morph in a spider.</title>
        <authorList>
            <person name="Hendrickx F."/>
            <person name="De Corte Z."/>
            <person name="Sonet G."/>
            <person name="Van Belleghem S.M."/>
            <person name="Kostlbacher S."/>
            <person name="Vangestel C."/>
        </authorList>
    </citation>
    <scope>NUCLEOTIDE SEQUENCE [LARGE SCALE GENOMIC DNA]</scope>
    <source>
        <strain evidence="1">W744_W776</strain>
    </source>
</reference>
<keyword evidence="2" id="KW-1185">Reference proteome</keyword>
<evidence type="ECO:0000313" key="1">
    <source>
        <dbReference type="EMBL" id="KAG8176202.1"/>
    </source>
</evidence>
<name>A0AAV6TVT5_9ARAC</name>